<comment type="caution">
    <text evidence="2">The sequence shown here is derived from an EMBL/GenBank/DDBJ whole genome shotgun (WGS) entry which is preliminary data.</text>
</comment>
<keyword evidence="1" id="KW-1133">Transmembrane helix</keyword>
<evidence type="ECO:0000313" key="2">
    <source>
        <dbReference type="EMBL" id="GGM43032.1"/>
    </source>
</evidence>
<dbReference type="RefSeq" id="WP_117157220.1">
    <property type="nucleotide sequence ID" value="NZ_BMLG01000032.1"/>
</dbReference>
<proteinExistence type="predicted"/>
<evidence type="ECO:0000313" key="3">
    <source>
        <dbReference type="Proteomes" id="UP000618460"/>
    </source>
</evidence>
<dbReference type="OrthoDB" id="2665924at2"/>
<feature type="transmembrane region" description="Helical" evidence="1">
    <location>
        <begin position="37"/>
        <end position="57"/>
    </location>
</feature>
<sequence length="179" mass="20374">MKKKYTFLSFCMTLFCIGAAAYSLYSYINNTWLVVPPSYILLLVAILAFCFAVAGMMKEEGYWWAIIRSWLVLILSALTSTALLLVLLFTSVFSFGGNTHIKTVSSPDETYTINFYRWDAGAAGSFGVRGELNGPLWFKKRIYYQDRAEQVEVEWESNDSVSINNHILKLDEGDTYGYQ</sequence>
<dbReference type="Proteomes" id="UP000618460">
    <property type="component" value="Unassembled WGS sequence"/>
</dbReference>
<protein>
    <submittedName>
        <fullName evidence="2">Uncharacterized protein</fullName>
    </submittedName>
</protein>
<name>A0A917TXU9_9BACI</name>
<keyword evidence="1" id="KW-0472">Membrane</keyword>
<keyword evidence="1" id="KW-0812">Transmembrane</keyword>
<dbReference type="InterPro" id="IPR035406">
    <property type="entry name" value="DUF5412"/>
</dbReference>
<dbReference type="Pfam" id="PF17428">
    <property type="entry name" value="DUF5412"/>
    <property type="match status" value="1"/>
</dbReference>
<dbReference type="EMBL" id="BMLG01000032">
    <property type="protein sequence ID" value="GGM43032.1"/>
    <property type="molecule type" value="Genomic_DNA"/>
</dbReference>
<keyword evidence="3" id="KW-1185">Reference proteome</keyword>
<evidence type="ECO:0000256" key="1">
    <source>
        <dbReference type="SAM" id="Phobius"/>
    </source>
</evidence>
<accession>A0A917TXU9</accession>
<feature type="transmembrane region" description="Helical" evidence="1">
    <location>
        <begin position="69"/>
        <end position="95"/>
    </location>
</feature>
<gene>
    <name evidence="2" type="ORF">GCM10011351_31260</name>
</gene>
<reference evidence="2" key="2">
    <citation type="submission" date="2020-09" db="EMBL/GenBank/DDBJ databases">
        <authorList>
            <person name="Sun Q."/>
            <person name="Zhou Y."/>
        </authorList>
    </citation>
    <scope>NUCLEOTIDE SEQUENCE</scope>
    <source>
        <strain evidence="2">CGMCC 1.6333</strain>
    </source>
</reference>
<reference evidence="2" key="1">
    <citation type="journal article" date="2014" name="Int. J. Syst. Evol. Microbiol.">
        <title>Complete genome sequence of Corynebacterium casei LMG S-19264T (=DSM 44701T), isolated from a smear-ripened cheese.</title>
        <authorList>
            <consortium name="US DOE Joint Genome Institute (JGI-PGF)"/>
            <person name="Walter F."/>
            <person name="Albersmeier A."/>
            <person name="Kalinowski J."/>
            <person name="Ruckert C."/>
        </authorList>
    </citation>
    <scope>NUCLEOTIDE SEQUENCE</scope>
    <source>
        <strain evidence="2">CGMCC 1.6333</strain>
    </source>
</reference>
<organism evidence="2 3">
    <name type="scientific">Paraliobacillus quinghaiensis</name>
    <dbReference type="NCBI Taxonomy" id="470815"/>
    <lineage>
        <taxon>Bacteria</taxon>
        <taxon>Bacillati</taxon>
        <taxon>Bacillota</taxon>
        <taxon>Bacilli</taxon>
        <taxon>Bacillales</taxon>
        <taxon>Bacillaceae</taxon>
        <taxon>Paraliobacillus</taxon>
    </lineage>
</organism>
<dbReference type="AlphaFoldDB" id="A0A917TXU9"/>